<dbReference type="AlphaFoldDB" id="A0A9X8HJ19"/>
<dbReference type="PRINTS" id="PR00455">
    <property type="entry name" value="HTHTETR"/>
</dbReference>
<feature type="domain" description="HTH tetR-type" evidence="5">
    <location>
        <begin position="17"/>
        <end position="77"/>
    </location>
</feature>
<dbReference type="OrthoDB" id="9816320at2"/>
<dbReference type="GeneID" id="87483022"/>
<dbReference type="InterPro" id="IPR009057">
    <property type="entry name" value="Homeodomain-like_sf"/>
</dbReference>
<name>A0A9X8HJ19_PSEPU</name>
<dbReference type="PANTHER" id="PTHR30055">
    <property type="entry name" value="HTH-TYPE TRANSCRIPTIONAL REGULATOR RUTR"/>
    <property type="match status" value="1"/>
</dbReference>
<accession>A0A9X8HJ19</accession>
<evidence type="ECO:0000259" key="5">
    <source>
        <dbReference type="PROSITE" id="PS50977"/>
    </source>
</evidence>
<evidence type="ECO:0000313" key="6">
    <source>
        <dbReference type="EMBL" id="ROQ51757.1"/>
    </source>
</evidence>
<protein>
    <submittedName>
        <fullName evidence="6">TetR family transcriptional regulator</fullName>
    </submittedName>
</protein>
<evidence type="ECO:0000313" key="7">
    <source>
        <dbReference type="Proteomes" id="UP000269115"/>
    </source>
</evidence>
<dbReference type="Gene3D" id="1.10.357.10">
    <property type="entry name" value="Tetracycline Repressor, domain 2"/>
    <property type="match status" value="1"/>
</dbReference>
<keyword evidence="1" id="KW-0805">Transcription regulation</keyword>
<dbReference type="RefSeq" id="WP_052504232.1">
    <property type="nucleotide sequence ID" value="NZ_LKGZ01000012.1"/>
</dbReference>
<feature type="DNA-binding region" description="H-T-H motif" evidence="4">
    <location>
        <begin position="40"/>
        <end position="59"/>
    </location>
</feature>
<dbReference type="EMBL" id="RJUR01000012">
    <property type="protein sequence ID" value="ROQ51757.1"/>
    <property type="molecule type" value="Genomic_DNA"/>
</dbReference>
<reference evidence="6 7" key="1">
    <citation type="submission" date="2018-11" db="EMBL/GenBank/DDBJ databases">
        <title>Genomic analyses of the natural microbiome of Caenorhabditis elegans.</title>
        <authorList>
            <person name="Samuel B."/>
        </authorList>
    </citation>
    <scope>NUCLEOTIDE SEQUENCE [LARGE SCALE GENOMIC DNA]</scope>
    <source>
        <strain evidence="6 7">BIGb0473</strain>
    </source>
</reference>
<sequence length="222" mass="24455">MKHLNLPRKIPTQARSRMMVETILTSTAKVVVKHGYQGTNTNLVAQRAGVSVGSVYQYFPNKDALIAALHERHAQAMNRVILEVAGAHEVADLPAHLRLLVQALLHLHQQEPELHRLLDTDLANLSRSVDDLQHKARITLSIERLLDRWRATLAHSNLHLAAWLAAQVITSMVKAYILDSPQMSQAQIEDAISSSLIGLLCLPPAMPLATARARAQPHSSAA</sequence>
<proteinExistence type="predicted"/>
<gene>
    <name evidence="6" type="ORF">EDF85_2227</name>
</gene>
<organism evidence="6 7">
    <name type="scientific">Pseudomonas putida</name>
    <name type="common">Arthrobacter siderocapsulatus</name>
    <dbReference type="NCBI Taxonomy" id="303"/>
    <lineage>
        <taxon>Bacteria</taxon>
        <taxon>Pseudomonadati</taxon>
        <taxon>Pseudomonadota</taxon>
        <taxon>Gammaproteobacteria</taxon>
        <taxon>Pseudomonadales</taxon>
        <taxon>Pseudomonadaceae</taxon>
        <taxon>Pseudomonas</taxon>
    </lineage>
</organism>
<keyword evidence="3" id="KW-0804">Transcription</keyword>
<dbReference type="SUPFAM" id="SSF46689">
    <property type="entry name" value="Homeodomain-like"/>
    <property type="match status" value="1"/>
</dbReference>
<evidence type="ECO:0000256" key="4">
    <source>
        <dbReference type="PROSITE-ProRule" id="PRU00335"/>
    </source>
</evidence>
<dbReference type="Pfam" id="PF00440">
    <property type="entry name" value="TetR_N"/>
    <property type="match status" value="1"/>
</dbReference>
<dbReference type="GO" id="GO:0003700">
    <property type="term" value="F:DNA-binding transcription factor activity"/>
    <property type="evidence" value="ECO:0007669"/>
    <property type="project" value="TreeGrafter"/>
</dbReference>
<dbReference type="PROSITE" id="PS50977">
    <property type="entry name" value="HTH_TETR_2"/>
    <property type="match status" value="1"/>
</dbReference>
<dbReference type="Pfam" id="PF17918">
    <property type="entry name" value="TetR_C_15"/>
    <property type="match status" value="1"/>
</dbReference>
<evidence type="ECO:0000256" key="3">
    <source>
        <dbReference type="ARBA" id="ARBA00023163"/>
    </source>
</evidence>
<evidence type="ECO:0000256" key="2">
    <source>
        <dbReference type="ARBA" id="ARBA00023125"/>
    </source>
</evidence>
<comment type="caution">
    <text evidence="6">The sequence shown here is derived from an EMBL/GenBank/DDBJ whole genome shotgun (WGS) entry which is preliminary data.</text>
</comment>
<dbReference type="InterPro" id="IPR050109">
    <property type="entry name" value="HTH-type_TetR-like_transc_reg"/>
</dbReference>
<dbReference type="GO" id="GO:0000976">
    <property type="term" value="F:transcription cis-regulatory region binding"/>
    <property type="evidence" value="ECO:0007669"/>
    <property type="project" value="TreeGrafter"/>
</dbReference>
<dbReference type="InterPro" id="IPR001647">
    <property type="entry name" value="HTH_TetR"/>
</dbReference>
<dbReference type="PANTHER" id="PTHR30055:SF234">
    <property type="entry name" value="HTH-TYPE TRANSCRIPTIONAL REGULATOR BETI"/>
    <property type="match status" value="1"/>
</dbReference>
<evidence type="ECO:0000256" key="1">
    <source>
        <dbReference type="ARBA" id="ARBA00023015"/>
    </source>
</evidence>
<dbReference type="Proteomes" id="UP000269115">
    <property type="component" value="Unassembled WGS sequence"/>
</dbReference>
<keyword evidence="2 4" id="KW-0238">DNA-binding</keyword>
<dbReference type="InterPro" id="IPR041669">
    <property type="entry name" value="TetR_C_15"/>
</dbReference>